<accession>A0AAP0G6K4</accession>
<dbReference type="PANTHER" id="PTHR16056">
    <property type="entry name" value="REGULATOR OF MICROTUBULE DYNAMICS PROTEIN"/>
    <property type="match status" value="1"/>
</dbReference>
<dbReference type="PANTHER" id="PTHR16056:SF2">
    <property type="entry name" value="TESTIS-EXPRESSED PROTEIN 10"/>
    <property type="match status" value="1"/>
</dbReference>
<dbReference type="InterPro" id="IPR016024">
    <property type="entry name" value="ARM-type_fold"/>
</dbReference>
<evidence type="ECO:0000259" key="2">
    <source>
        <dbReference type="Pfam" id="PF25781"/>
    </source>
</evidence>
<dbReference type="EMBL" id="JBBWWQ010000008">
    <property type="protein sequence ID" value="KAK8940888.1"/>
    <property type="molecule type" value="Genomic_DNA"/>
</dbReference>
<organism evidence="3 4">
    <name type="scientific">Platanthera zijinensis</name>
    <dbReference type="NCBI Taxonomy" id="2320716"/>
    <lineage>
        <taxon>Eukaryota</taxon>
        <taxon>Viridiplantae</taxon>
        <taxon>Streptophyta</taxon>
        <taxon>Embryophyta</taxon>
        <taxon>Tracheophyta</taxon>
        <taxon>Spermatophyta</taxon>
        <taxon>Magnoliopsida</taxon>
        <taxon>Liliopsida</taxon>
        <taxon>Asparagales</taxon>
        <taxon>Orchidaceae</taxon>
        <taxon>Orchidoideae</taxon>
        <taxon>Orchideae</taxon>
        <taxon>Orchidinae</taxon>
        <taxon>Platanthera</taxon>
    </lineage>
</organism>
<gene>
    <name evidence="3" type="ORF">KSP39_PZI010360</name>
</gene>
<feature type="domain" description="TEX10-like TPR repeats" evidence="2">
    <location>
        <begin position="491"/>
        <end position="613"/>
    </location>
</feature>
<evidence type="ECO:0000256" key="1">
    <source>
        <dbReference type="SAM" id="MobiDB-lite"/>
    </source>
</evidence>
<evidence type="ECO:0000313" key="3">
    <source>
        <dbReference type="EMBL" id="KAK8940888.1"/>
    </source>
</evidence>
<dbReference type="Gene3D" id="1.25.10.10">
    <property type="entry name" value="Leucine-rich Repeat Variant"/>
    <property type="match status" value="1"/>
</dbReference>
<comment type="caution">
    <text evidence="3">The sequence shown here is derived from an EMBL/GenBank/DDBJ whole genome shotgun (WGS) entry which is preliminary data.</text>
</comment>
<name>A0AAP0G6K4_9ASPA</name>
<dbReference type="GO" id="GO:0005634">
    <property type="term" value="C:nucleus"/>
    <property type="evidence" value="ECO:0007669"/>
    <property type="project" value="TreeGrafter"/>
</dbReference>
<dbReference type="InterPro" id="IPR011989">
    <property type="entry name" value="ARM-like"/>
</dbReference>
<keyword evidence="4" id="KW-1185">Reference proteome</keyword>
<dbReference type="FunFam" id="1.25.10.10:FF:000348">
    <property type="entry name" value="uncharacterized protein LOC106763108 isoform X2"/>
    <property type="match status" value="1"/>
</dbReference>
<dbReference type="SUPFAM" id="SSF48371">
    <property type="entry name" value="ARM repeat"/>
    <property type="match status" value="1"/>
</dbReference>
<dbReference type="Proteomes" id="UP001418222">
    <property type="component" value="Unassembled WGS sequence"/>
</dbReference>
<evidence type="ECO:0000313" key="4">
    <source>
        <dbReference type="Proteomes" id="UP001418222"/>
    </source>
</evidence>
<reference evidence="3 4" key="1">
    <citation type="journal article" date="2022" name="Nat. Plants">
        <title>Genomes of leafy and leafless Platanthera orchids illuminate the evolution of mycoheterotrophy.</title>
        <authorList>
            <person name="Li M.H."/>
            <person name="Liu K.W."/>
            <person name="Li Z."/>
            <person name="Lu H.C."/>
            <person name="Ye Q.L."/>
            <person name="Zhang D."/>
            <person name="Wang J.Y."/>
            <person name="Li Y.F."/>
            <person name="Zhong Z.M."/>
            <person name="Liu X."/>
            <person name="Yu X."/>
            <person name="Liu D.K."/>
            <person name="Tu X.D."/>
            <person name="Liu B."/>
            <person name="Hao Y."/>
            <person name="Liao X.Y."/>
            <person name="Jiang Y.T."/>
            <person name="Sun W.H."/>
            <person name="Chen J."/>
            <person name="Chen Y.Q."/>
            <person name="Ai Y."/>
            <person name="Zhai J.W."/>
            <person name="Wu S.S."/>
            <person name="Zhou Z."/>
            <person name="Hsiao Y.Y."/>
            <person name="Wu W.L."/>
            <person name="Chen Y.Y."/>
            <person name="Lin Y.F."/>
            <person name="Hsu J.L."/>
            <person name="Li C.Y."/>
            <person name="Wang Z.W."/>
            <person name="Zhao X."/>
            <person name="Zhong W.Y."/>
            <person name="Ma X.K."/>
            <person name="Ma L."/>
            <person name="Huang J."/>
            <person name="Chen G.Z."/>
            <person name="Huang M.Z."/>
            <person name="Huang L."/>
            <person name="Peng D.H."/>
            <person name="Luo Y.B."/>
            <person name="Zou S.Q."/>
            <person name="Chen S.P."/>
            <person name="Lan S."/>
            <person name="Tsai W.C."/>
            <person name="Van de Peer Y."/>
            <person name="Liu Z.J."/>
        </authorList>
    </citation>
    <scope>NUCLEOTIDE SEQUENCE [LARGE SCALE GENOMIC DNA]</scope>
    <source>
        <strain evidence="3">Lor287</strain>
    </source>
</reference>
<dbReference type="InterPro" id="IPR057949">
    <property type="entry name" value="TPR_TEX10"/>
</dbReference>
<feature type="region of interest" description="Disordered" evidence="1">
    <location>
        <begin position="1"/>
        <end position="22"/>
    </location>
</feature>
<dbReference type="Pfam" id="PF25781">
    <property type="entry name" value="TPR_TEX10"/>
    <property type="match status" value="1"/>
</dbReference>
<dbReference type="AlphaFoldDB" id="A0AAP0G6K4"/>
<proteinExistence type="predicted"/>
<protein>
    <recommendedName>
        <fullName evidence="2">TEX10-like TPR repeats domain-containing protein</fullName>
    </recommendedName>
</protein>
<sequence length="876" mass="100062">MGKTKPSVSKKPKKGVDFKKIKHKIGRKLPPPKNFTNTIIKSKELSVPEQTVATEKTGLAISKKGLTLKELLQQTSHHSVKMRKDALAGIQDLISKHPSELKLHKLVIIEKLKERICDNDKMIRETFHQLLKTVIFPSLKEDITGAVISLLMPYVFNAMTHIAVDIRLMAFKYFELIVSNYPSSFTMCTEQVLENYTDIFKNYQIYLQEKSNLKNALCGLVHCLSFLVSKGGEDGFNELNIDEKRCLHNYTSDAHHDAVNFSDVKKFQDLVPGLVHCFQDSILQIRLMSSIDSQSFDCLFHTLRCINLLVKLSVEKMNKFHARPALLASVPDVGQYDLLLLLKKLWDSFPIGQMNHSTTEEERYFTLNVKITEIFLHLIQWINGSSFPTEKFLAFIECLFGKFRCSSSSSKATLEKHLCPILPFIPPLISQAPCNWRIPLLKAFSDAFMASKVDSPICLLYLGAIKEMLLPTTSSRMLLCNHPEMLRFQVDWLRELPRILCCIGDRHANISKAILKLLLCIGQSCTLNSSLALEYEHLQCLLTGFYSSRSFDDVVIYGPFIKLPIDCQEPAICCLYYFQSLSVDLFESLASCCLNPDLNILVVVRIAEVLYSSYRAGHVYISHLIGFLFTLIARFKVFPYMFCMELKDGHFSNRGAFKFLTGYVCSCLSQIGDNSLVLSLLYNNIFNEILQKPSLDNTHGMLKLIITLDIRTSKLSDESVSALSKWLTGYIIDAASYIPEETDVDVQSDPFRIFKYYIRPCIMWFYRNSDLLFHVLEFFALILNEDKFSAQSHSDSTYSLELSTKIRAVSSILSFMHNEERCHESLSQNNAVIKLIVDNIGHLRDSTVSCTTLEEKHKLQIIYDRLNRRFGFPVLE</sequence>